<dbReference type="KEGG" id="msar:MSAR_18160"/>
<keyword evidence="2" id="KW-1133">Transmembrane helix</keyword>
<dbReference type="AlphaFoldDB" id="A0A7I7SQ32"/>
<evidence type="ECO:0000256" key="2">
    <source>
        <dbReference type="SAM" id="Phobius"/>
    </source>
</evidence>
<dbReference type="Proteomes" id="UP000466445">
    <property type="component" value="Chromosome"/>
</dbReference>
<keyword evidence="4" id="KW-1185">Reference proteome</keyword>
<evidence type="ECO:0000313" key="4">
    <source>
        <dbReference type="Proteomes" id="UP000466445"/>
    </source>
</evidence>
<protein>
    <submittedName>
        <fullName evidence="3">Uncharacterized protein</fullName>
    </submittedName>
</protein>
<keyword evidence="2" id="KW-0812">Transmembrane</keyword>
<proteinExistence type="predicted"/>
<reference evidence="3 4" key="1">
    <citation type="journal article" date="2019" name="Emerg. Microbes Infect.">
        <title>Comprehensive subspecies identification of 175 nontuberculous mycobacteria species based on 7547 genomic profiles.</title>
        <authorList>
            <person name="Matsumoto Y."/>
            <person name="Kinjo T."/>
            <person name="Motooka D."/>
            <person name="Nabeya D."/>
            <person name="Jung N."/>
            <person name="Uechi K."/>
            <person name="Horii T."/>
            <person name="Iida T."/>
            <person name="Fujita J."/>
            <person name="Nakamura S."/>
        </authorList>
    </citation>
    <scope>NUCLEOTIDE SEQUENCE [LARGE SCALE GENOMIC DNA]</scope>
    <source>
        <strain evidence="3 4">JCM 30395</strain>
    </source>
</reference>
<evidence type="ECO:0000313" key="3">
    <source>
        <dbReference type="EMBL" id="BBY58680.1"/>
    </source>
</evidence>
<feature type="transmembrane region" description="Helical" evidence="2">
    <location>
        <begin position="12"/>
        <end position="38"/>
    </location>
</feature>
<accession>A0A7I7SQ32</accession>
<organism evidence="3 4">
    <name type="scientific">Mycolicibacterium sarraceniae</name>
    <dbReference type="NCBI Taxonomy" id="1534348"/>
    <lineage>
        <taxon>Bacteria</taxon>
        <taxon>Bacillati</taxon>
        <taxon>Actinomycetota</taxon>
        <taxon>Actinomycetes</taxon>
        <taxon>Mycobacteriales</taxon>
        <taxon>Mycobacteriaceae</taxon>
        <taxon>Mycolicibacterium</taxon>
    </lineage>
</organism>
<gene>
    <name evidence="3" type="ORF">MSAR_18160</name>
</gene>
<keyword evidence="2" id="KW-0472">Membrane</keyword>
<dbReference type="EMBL" id="AP022595">
    <property type="protein sequence ID" value="BBY58680.1"/>
    <property type="molecule type" value="Genomic_DNA"/>
</dbReference>
<name>A0A7I7SQ32_9MYCO</name>
<sequence>MTSAALAEGNRAGAVIPSVIAVAIAAAAPNSPAFLVALEIRAPFRAIRVSAIAAPPTSDFSACAQEFSPKQPRSQLPFAMLDETGDYGPSNRA</sequence>
<feature type="region of interest" description="Disordered" evidence="1">
    <location>
        <begin position="69"/>
        <end position="93"/>
    </location>
</feature>
<evidence type="ECO:0000256" key="1">
    <source>
        <dbReference type="SAM" id="MobiDB-lite"/>
    </source>
</evidence>